<comment type="caution">
    <text evidence="8">The sequence shown here is derived from an EMBL/GenBank/DDBJ whole genome shotgun (WGS) entry which is preliminary data.</text>
</comment>
<dbReference type="InterPro" id="IPR011011">
    <property type="entry name" value="Znf_FYVE_PHD"/>
</dbReference>
<evidence type="ECO:0000256" key="5">
    <source>
        <dbReference type="SAM" id="Coils"/>
    </source>
</evidence>
<feature type="domain" description="SAP" evidence="7">
    <location>
        <begin position="507"/>
        <end position="541"/>
    </location>
</feature>
<keyword evidence="5" id="KW-0175">Coiled coil</keyword>
<feature type="region of interest" description="Disordered" evidence="6">
    <location>
        <begin position="985"/>
        <end position="1012"/>
    </location>
</feature>
<feature type="region of interest" description="Disordered" evidence="6">
    <location>
        <begin position="1"/>
        <end position="78"/>
    </location>
</feature>
<feature type="compositionally biased region" description="Basic and acidic residues" evidence="6">
    <location>
        <begin position="66"/>
        <end position="78"/>
    </location>
</feature>
<protein>
    <recommendedName>
        <fullName evidence="7">SAP domain-containing protein</fullName>
    </recommendedName>
</protein>
<dbReference type="SUPFAM" id="SSF68906">
    <property type="entry name" value="SAP domain"/>
    <property type="match status" value="1"/>
</dbReference>
<dbReference type="Gene3D" id="3.30.40.10">
    <property type="entry name" value="Zinc/RING finger domain, C3HC4 (zinc finger)"/>
    <property type="match status" value="2"/>
</dbReference>
<keyword evidence="3" id="KW-0863">Zinc-finger</keyword>
<dbReference type="InterPro" id="IPR003034">
    <property type="entry name" value="SAP_dom"/>
</dbReference>
<dbReference type="GO" id="GO:0019905">
    <property type="term" value="F:syntaxin binding"/>
    <property type="evidence" value="ECO:0007669"/>
    <property type="project" value="InterPro"/>
</dbReference>
<feature type="region of interest" description="Disordered" evidence="6">
    <location>
        <begin position="1274"/>
        <end position="1304"/>
    </location>
</feature>
<comment type="similarity">
    <text evidence="1">Belongs to the taxilin family.</text>
</comment>
<dbReference type="InterPro" id="IPR001965">
    <property type="entry name" value="Znf_PHD"/>
</dbReference>
<reference evidence="8 9" key="1">
    <citation type="submission" date="2020-10" db="EMBL/GenBank/DDBJ databases">
        <title>Plant Genome Project.</title>
        <authorList>
            <person name="Zhang R.-G."/>
        </authorList>
    </citation>
    <scope>NUCLEOTIDE SEQUENCE [LARGE SCALE GENOMIC DNA]</scope>
    <source>
        <strain evidence="8">FAFU-HL-1</strain>
        <tissue evidence="8">Leaf</tissue>
    </source>
</reference>
<proteinExistence type="inferred from homology"/>
<evidence type="ECO:0000256" key="1">
    <source>
        <dbReference type="ARBA" id="ARBA00009550"/>
    </source>
</evidence>
<dbReference type="PROSITE" id="PS50800">
    <property type="entry name" value="SAP"/>
    <property type="match status" value="1"/>
</dbReference>
<dbReference type="InterPro" id="IPR026183">
    <property type="entry name" value="Taxilin_fam"/>
</dbReference>
<evidence type="ECO:0000313" key="8">
    <source>
        <dbReference type="EMBL" id="KAF9674852.1"/>
    </source>
</evidence>
<dbReference type="SMART" id="SM00249">
    <property type="entry name" value="PHD"/>
    <property type="match status" value="1"/>
</dbReference>
<keyword evidence="9" id="KW-1185">Reference proteome</keyword>
<dbReference type="InterPro" id="IPR036361">
    <property type="entry name" value="SAP_dom_sf"/>
</dbReference>
<feature type="compositionally biased region" description="Polar residues" evidence="6">
    <location>
        <begin position="95"/>
        <end position="104"/>
    </location>
</feature>
<sequence length="1365" mass="152636">MGSFSLGVKETRGDPQRGMGAVLYGEKEPREMENRVANQLPEVDSLPDGFVDSSMDPVAPLTPTSEQEKPVSDSKEDSIGKVAHVRESMPELAANESQTSQNCTEKPEKMRNFPVPLSDIDGCDASVQLVVEPDQGAWQEEGTLPKPVLDDLVPEASVGVSRCSEVIEVQGSSQSSDNRFTEGGLDSQATDVKEISSSENTDLQKGRKVEAAETKRKNSKRTFKSEKEFLEFTLKYQQVLTERDAAIVVRDKLESLCRELQRQNKMLMDECKRVSSEGQHLRLDLSTKFQDAIKDVSNRLEEQKEESLTQLRENEMLRKKLKEFADQYAISEQQNAQKLKQKTLELQIADLKIKQHEEKLGQEQSQMKIYAEQVSQLLATEKNLRLQLTADGDKFQQFQEALVKSNEVFETFKQEIDKMAKSIKELKKENTFLKRKCEKSDVMLIELVEEREKLKKQLDKTKNQKEKLESLCRSLQAERKQNTTESNSTLQIQNLDDNEKDFVLMEMNLVASCKLKDILSLLGLSKQGKKQDLMDRVLGLLSDDEICSARSFVRKQQIGKEAVVKIIDDAYRKMQITNASDLAAEAPSGLDTMSVKEEVEDFISAEKRIRCPCGSPLPTEFMIQCTDSKCRVQQHIRCVIFLDSDHPIPPVFYCETCRIDRADPFWVTVAHLLLPMKLKSSNMDGNNTLQNVETSFQLTRADQHLLQNCEYDVQAWCMLLNDNVLFRMQWPLHANLQVNDIPVRTLNRPESQSLGANGRDDGALIKLCTVEGINRVSLSGCDSRAFCFGIRLVKRQTAEQVLNLIPKDGESFEDSLARVCRCIGGGIGATNEDSDSDLQVIAEAITVNLRCPWQCPICLRNYCLEDIIIDPYFNRITSMMGHCEEDITEIEVKPDGSWTVKTKVDIGDLRQWHFPDGSLCALTDEVTSCYENSRQIKKGDGLRAYVSPEIGIKNNPSGIMQGRDHQLAFCSSKNQLERSFLNHAQRTITMSSSTTGSGRDEEDPSINQDYSGHVEISPSSVNEINSICHYFDPTLAINNGSSVPSGNADFIILSDSDEENVNLAVPETVYDTYRVNGSGSSLAANPGITDSYLEDLALDAGANSCFGLFDTGVNDVGMSNWSYSNGTEAGPHFQAFIDLDHPSISCDVPMNGCTLESMPTITSGSEVLDSLACDANGDMDVGLVDNPMRFVSEDPSLQTFLPAQPVQPELVRQPPASNCAPAEDWFLLSLSSTVESFGNDQRAAKNGADLRNQLGSNQATSVAALNDEARSNRKCNKKFSDGPFSFPRQPRSVRQRWSQGMGQDGELPVEQHLWRYRVNRVKMGLELSNLEVTLIPGWMWKQVRHMDDLSLVAEFEHGDTAGVSE</sequence>
<feature type="compositionally biased region" description="Low complexity" evidence="6">
    <location>
        <begin position="987"/>
        <end position="997"/>
    </location>
</feature>
<feature type="coiled-coil region" evidence="5">
    <location>
        <begin position="250"/>
        <end position="373"/>
    </location>
</feature>
<evidence type="ECO:0000256" key="2">
    <source>
        <dbReference type="ARBA" id="ARBA00022723"/>
    </source>
</evidence>
<dbReference type="Pfam" id="PF09728">
    <property type="entry name" value="Taxilin"/>
    <property type="match status" value="1"/>
</dbReference>
<dbReference type="PANTHER" id="PTHR16127:SF13">
    <property type="entry name" value="GH01188P"/>
    <property type="match status" value="1"/>
</dbReference>
<evidence type="ECO:0000259" key="7">
    <source>
        <dbReference type="PROSITE" id="PS50800"/>
    </source>
</evidence>
<dbReference type="SMART" id="SM00513">
    <property type="entry name" value="SAP"/>
    <property type="match status" value="1"/>
</dbReference>
<evidence type="ECO:0000256" key="6">
    <source>
        <dbReference type="SAM" id="MobiDB-lite"/>
    </source>
</evidence>
<dbReference type="PANTHER" id="PTHR16127">
    <property type="entry name" value="TAXILIN"/>
    <property type="match status" value="1"/>
</dbReference>
<evidence type="ECO:0000256" key="3">
    <source>
        <dbReference type="ARBA" id="ARBA00022771"/>
    </source>
</evidence>
<organism evidence="8 9">
    <name type="scientific">Salix dunnii</name>
    <dbReference type="NCBI Taxonomy" id="1413687"/>
    <lineage>
        <taxon>Eukaryota</taxon>
        <taxon>Viridiplantae</taxon>
        <taxon>Streptophyta</taxon>
        <taxon>Embryophyta</taxon>
        <taxon>Tracheophyta</taxon>
        <taxon>Spermatophyta</taxon>
        <taxon>Magnoliopsida</taxon>
        <taxon>eudicotyledons</taxon>
        <taxon>Gunneridae</taxon>
        <taxon>Pentapetalae</taxon>
        <taxon>rosids</taxon>
        <taxon>fabids</taxon>
        <taxon>Malpighiales</taxon>
        <taxon>Salicaceae</taxon>
        <taxon>Saliceae</taxon>
        <taxon>Salix</taxon>
    </lineage>
</organism>
<feature type="region of interest" description="Disordered" evidence="6">
    <location>
        <begin position="90"/>
        <end position="117"/>
    </location>
</feature>
<keyword evidence="2" id="KW-0479">Metal-binding</keyword>
<accession>A0A835JP71</accession>
<keyword evidence="4" id="KW-0862">Zinc</keyword>
<dbReference type="Proteomes" id="UP000657918">
    <property type="component" value="Unassembled WGS sequence"/>
</dbReference>
<name>A0A835JP71_9ROSI</name>
<dbReference type="SUPFAM" id="SSF57903">
    <property type="entry name" value="FYVE/PHD zinc finger"/>
    <property type="match status" value="1"/>
</dbReference>
<dbReference type="OrthoDB" id="425555at2759"/>
<dbReference type="InterPro" id="IPR013083">
    <property type="entry name" value="Znf_RING/FYVE/PHD"/>
</dbReference>
<evidence type="ECO:0000256" key="4">
    <source>
        <dbReference type="ARBA" id="ARBA00022833"/>
    </source>
</evidence>
<feature type="compositionally biased region" description="Basic and acidic residues" evidence="6">
    <location>
        <begin position="191"/>
        <end position="216"/>
    </location>
</feature>
<evidence type="ECO:0000313" key="9">
    <source>
        <dbReference type="Proteomes" id="UP000657918"/>
    </source>
</evidence>
<feature type="coiled-coil region" evidence="5">
    <location>
        <begin position="409"/>
        <end position="485"/>
    </location>
</feature>
<dbReference type="EMBL" id="JADGMS010000010">
    <property type="protein sequence ID" value="KAF9674852.1"/>
    <property type="molecule type" value="Genomic_DNA"/>
</dbReference>
<dbReference type="GO" id="GO:0008270">
    <property type="term" value="F:zinc ion binding"/>
    <property type="evidence" value="ECO:0007669"/>
    <property type="project" value="UniProtKB-KW"/>
</dbReference>
<gene>
    <name evidence="8" type="ORF">SADUNF_Sadunf10G0170000</name>
</gene>
<feature type="compositionally biased region" description="Basic and acidic residues" evidence="6">
    <location>
        <begin position="25"/>
        <end position="34"/>
    </location>
</feature>
<feature type="region of interest" description="Disordered" evidence="6">
    <location>
        <begin position="169"/>
        <end position="220"/>
    </location>
</feature>